<dbReference type="Proteomes" id="UP000266305">
    <property type="component" value="Unassembled WGS sequence"/>
</dbReference>
<organism evidence="1 2">
    <name type="scientific">Cereibacter sphaeroides</name>
    <name type="common">Rhodobacter sphaeroides</name>
    <dbReference type="NCBI Taxonomy" id="1063"/>
    <lineage>
        <taxon>Bacteria</taxon>
        <taxon>Pseudomonadati</taxon>
        <taxon>Pseudomonadota</taxon>
        <taxon>Alphaproteobacteria</taxon>
        <taxon>Rhodobacterales</taxon>
        <taxon>Paracoccaceae</taxon>
        <taxon>Cereibacter</taxon>
    </lineage>
</organism>
<dbReference type="RefSeq" id="WP_119000380.1">
    <property type="nucleotide sequence ID" value="NZ_QWGP01000013.1"/>
</dbReference>
<accession>A0AAX1UJZ4</accession>
<proteinExistence type="predicted"/>
<dbReference type="AlphaFoldDB" id="A0AAX1UJZ4"/>
<reference evidence="1 2" key="1">
    <citation type="submission" date="2018-08" db="EMBL/GenBank/DDBJ databases">
        <title>Draft genome sequence of Rhodobacter sphaeroides FY.</title>
        <authorList>
            <person name="Rayyan A."/>
            <person name="Meyer T.E."/>
            <person name="Kyndt J.A."/>
        </authorList>
    </citation>
    <scope>NUCLEOTIDE SEQUENCE [LARGE SCALE GENOMIC DNA]</scope>
    <source>
        <strain evidence="1 2">FY</strain>
    </source>
</reference>
<sequence>MSLDACPAAPLASISVFFNTSAATSAFVSGMPPNAERGRAMRAFTIAFALAPQVRQQNR</sequence>
<protein>
    <submittedName>
        <fullName evidence="1">Uncharacterized protein</fullName>
    </submittedName>
</protein>
<evidence type="ECO:0000313" key="2">
    <source>
        <dbReference type="Proteomes" id="UP000266305"/>
    </source>
</evidence>
<gene>
    <name evidence="1" type="ORF">D1114_12665</name>
</gene>
<comment type="caution">
    <text evidence="1">The sequence shown here is derived from an EMBL/GenBank/DDBJ whole genome shotgun (WGS) entry which is preliminary data.</text>
</comment>
<name>A0AAX1UJZ4_CERSP</name>
<evidence type="ECO:0000313" key="1">
    <source>
        <dbReference type="EMBL" id="RHZ94248.1"/>
    </source>
</evidence>
<dbReference type="EMBL" id="QWGP01000013">
    <property type="protein sequence ID" value="RHZ94248.1"/>
    <property type="molecule type" value="Genomic_DNA"/>
</dbReference>